<dbReference type="SUPFAM" id="SSF55383">
    <property type="entry name" value="Copper amine oxidase, domain N"/>
    <property type="match status" value="1"/>
</dbReference>
<feature type="domain" description="Copper amine oxidase-like N-terminal" evidence="2">
    <location>
        <begin position="346"/>
        <end position="447"/>
    </location>
</feature>
<dbReference type="Pfam" id="PF07833">
    <property type="entry name" value="Cu_amine_oxidN1"/>
    <property type="match status" value="1"/>
</dbReference>
<dbReference type="RefSeq" id="WP_119600849.1">
    <property type="nucleotide sequence ID" value="NZ_QXQA01000010.1"/>
</dbReference>
<evidence type="ECO:0000313" key="4">
    <source>
        <dbReference type="Proteomes" id="UP000266482"/>
    </source>
</evidence>
<feature type="chain" id="PRO_5038347387" evidence="1">
    <location>
        <begin position="24"/>
        <end position="457"/>
    </location>
</feature>
<evidence type="ECO:0000313" key="3">
    <source>
        <dbReference type="EMBL" id="RIX51558.1"/>
    </source>
</evidence>
<dbReference type="Proteomes" id="UP000266482">
    <property type="component" value="Unassembled WGS sequence"/>
</dbReference>
<keyword evidence="1" id="KW-0732">Signal</keyword>
<dbReference type="OrthoDB" id="2680104at2"/>
<dbReference type="InterPro" id="IPR036582">
    <property type="entry name" value="Mao_N_sf"/>
</dbReference>
<sequence>MFRKKLGAAVVSSVMLMSIVAGGPLASAAADASGIEVKEFQFLDKEYDRIRLDGVGPDGTRDGHLRVLFDAGAGTEVKAITLKTADSSGNDVNHGMWKTWKADKVDNSYLLVVVQEGKMVNTEFTSTLGTFKGMTELELYASDNNGMKPGEYYYLEIETGKGVAKTPIAPYAENAVSYAPVAIREFVWKDLTSDETGVAEFGPDGTTDGHFKMKLHIAQKTEILAVILHATDENGKDTGGLWRTNRAGVGWLLGIAQGKNVLTPAFQKDETTPIGSFKGVLDLDIYANNNGSIKDGGYYVIEVETQYGTVKSDPVKFGDSKSKYVNNAPFGFKSIGLTINSLDAYIDEKAFKLDAAPFKLEGRTMVPIRFIAEALGAKVEWDAADRRVTLTKDGSKIELIIDQKEAYVNGETTVLDAPAVIRNKVTLVPVRFVSESLDMKVFYDDGEILVTDAPNRN</sequence>
<comment type="caution">
    <text evidence="3">The sequence shown here is derived from an EMBL/GenBank/DDBJ whole genome shotgun (WGS) entry which is preliminary data.</text>
</comment>
<feature type="signal peptide" evidence="1">
    <location>
        <begin position="1"/>
        <end position="23"/>
    </location>
</feature>
<dbReference type="AlphaFoldDB" id="A0A3A1USQ0"/>
<dbReference type="Gene3D" id="3.30.457.10">
    <property type="entry name" value="Copper amine oxidase-like, N-terminal domain"/>
    <property type="match status" value="1"/>
</dbReference>
<evidence type="ECO:0000256" key="1">
    <source>
        <dbReference type="SAM" id="SignalP"/>
    </source>
</evidence>
<dbReference type="InterPro" id="IPR012854">
    <property type="entry name" value="Cu_amine_oxidase-like_N"/>
</dbReference>
<proteinExistence type="predicted"/>
<organism evidence="3 4">
    <name type="scientific">Paenibacillus nanensis</name>
    <dbReference type="NCBI Taxonomy" id="393251"/>
    <lineage>
        <taxon>Bacteria</taxon>
        <taxon>Bacillati</taxon>
        <taxon>Bacillota</taxon>
        <taxon>Bacilli</taxon>
        <taxon>Bacillales</taxon>
        <taxon>Paenibacillaceae</taxon>
        <taxon>Paenibacillus</taxon>
    </lineage>
</organism>
<keyword evidence="4" id="KW-1185">Reference proteome</keyword>
<dbReference type="EMBL" id="QXQA01000010">
    <property type="protein sequence ID" value="RIX51558.1"/>
    <property type="molecule type" value="Genomic_DNA"/>
</dbReference>
<evidence type="ECO:0000259" key="2">
    <source>
        <dbReference type="Pfam" id="PF07833"/>
    </source>
</evidence>
<reference evidence="3 4" key="1">
    <citation type="submission" date="2018-09" db="EMBL/GenBank/DDBJ databases">
        <title>Paenibacillus aracenensis nov. sp. isolated from a cave in southern Spain.</title>
        <authorList>
            <person name="Jurado V."/>
            <person name="Gutierrez-Patricio S."/>
            <person name="Gonzalez-Pimentel J.L."/>
            <person name="Miller A.Z."/>
            <person name="Laiz L."/>
            <person name="Saiz-Jimenez C."/>
        </authorList>
    </citation>
    <scope>NUCLEOTIDE SEQUENCE [LARGE SCALE GENOMIC DNA]</scope>
    <source>
        <strain evidence="3 4">DSM 22867</strain>
    </source>
</reference>
<name>A0A3A1USQ0_9BACL</name>
<accession>A0A3A1USQ0</accession>
<gene>
    <name evidence="3" type="ORF">D3P08_16780</name>
</gene>
<protein>
    <submittedName>
        <fullName evidence="3">Copper amine oxidase N-terminal domain-containing protein</fullName>
    </submittedName>
</protein>